<dbReference type="OMA" id="INTEVCA"/>
<dbReference type="OrthoDB" id="6432469at2759"/>
<keyword evidence="4" id="KW-1185">Reference proteome</keyword>
<dbReference type="Pfam" id="PF17791">
    <property type="entry name" value="MG3"/>
    <property type="match status" value="1"/>
</dbReference>
<accession>A0A087TJI1</accession>
<name>A0A087TJI1_STEMI</name>
<evidence type="ECO:0000259" key="2">
    <source>
        <dbReference type="Pfam" id="PF17791"/>
    </source>
</evidence>
<proteinExistence type="predicted"/>
<dbReference type="AlphaFoldDB" id="A0A087TJI1"/>
<dbReference type="Gene3D" id="2.60.40.1930">
    <property type="match status" value="1"/>
</dbReference>
<gene>
    <name evidence="3" type="ORF">X975_02053</name>
</gene>
<evidence type="ECO:0000313" key="4">
    <source>
        <dbReference type="Proteomes" id="UP000054359"/>
    </source>
</evidence>
<feature type="domain" description="Macroglobulin" evidence="2">
    <location>
        <begin position="36"/>
        <end position="115"/>
    </location>
</feature>
<dbReference type="PANTHER" id="PTHR11412">
    <property type="entry name" value="MACROGLOBULIN / COMPLEMENT"/>
    <property type="match status" value="1"/>
</dbReference>
<feature type="non-terminal residue" evidence="3">
    <location>
        <position position="268"/>
    </location>
</feature>
<evidence type="ECO:0000259" key="1">
    <source>
        <dbReference type="Pfam" id="PF17789"/>
    </source>
</evidence>
<dbReference type="Pfam" id="PF17789">
    <property type="entry name" value="MG4"/>
    <property type="match status" value="1"/>
</dbReference>
<reference evidence="3 4" key="1">
    <citation type="submission" date="2013-11" db="EMBL/GenBank/DDBJ databases">
        <title>Genome sequencing of Stegodyphus mimosarum.</title>
        <authorList>
            <person name="Bechsgaard J."/>
        </authorList>
    </citation>
    <scope>NUCLEOTIDE SEQUENCE [LARGE SCALE GENOMIC DNA]</scope>
</reference>
<dbReference type="EMBL" id="KK115497">
    <property type="protein sequence ID" value="KFM65270.1"/>
    <property type="molecule type" value="Genomic_DNA"/>
</dbReference>
<dbReference type="STRING" id="407821.A0A087TJI1"/>
<dbReference type="PANTHER" id="PTHR11412:SF171">
    <property type="entry name" value="PREGNANCY ZONE PROTEIN-LIKE PROTEIN"/>
    <property type="match status" value="1"/>
</dbReference>
<dbReference type="Proteomes" id="UP000054359">
    <property type="component" value="Unassembled WGS sequence"/>
</dbReference>
<protein>
    <submittedName>
        <fullName evidence="3">Alpha-2-macroglobulin</fullName>
    </submittedName>
</protein>
<evidence type="ECO:0000313" key="3">
    <source>
        <dbReference type="EMBL" id="KFM65270.1"/>
    </source>
</evidence>
<sequence length="268" mass="30376">MMQLKLPLSEEPTLGTWSIKSLINNVTSVQNFKIEKYVLPKFEVKINSPWYVMDNAETFSTEICAWYTYGKKVDGFLRAKFVAKKRWGKDSFPSVEHIGEISGCHTVVINTTALSFGNFYSPRFKAIEIFAEVVENGTEIRVNKTIEITVVRKPLQLKFLNSVNGKAYIKPRLPYSGAVLLKHLNGTASASVKVRICADFEECLTFISDKNGLIHFTLNPRKTIMSSIELEAEVVDPLYVADFFDRRVTATLTLIPWDSPSDSYLQIE</sequence>
<dbReference type="InterPro" id="IPR013783">
    <property type="entry name" value="Ig-like_fold"/>
</dbReference>
<dbReference type="InterPro" id="IPR041555">
    <property type="entry name" value="MG3"/>
</dbReference>
<dbReference type="InterPro" id="IPR040839">
    <property type="entry name" value="MG4"/>
</dbReference>
<dbReference type="InterPro" id="IPR050473">
    <property type="entry name" value="A2M/Complement_sys"/>
</dbReference>
<dbReference type="Gene3D" id="2.60.40.10">
    <property type="entry name" value="Immunoglobulins"/>
    <property type="match status" value="1"/>
</dbReference>
<dbReference type="Gene3D" id="2.60.40.1940">
    <property type="match status" value="1"/>
</dbReference>
<organism evidence="3 4">
    <name type="scientific">Stegodyphus mimosarum</name>
    <name type="common">African social velvet spider</name>
    <dbReference type="NCBI Taxonomy" id="407821"/>
    <lineage>
        <taxon>Eukaryota</taxon>
        <taxon>Metazoa</taxon>
        <taxon>Ecdysozoa</taxon>
        <taxon>Arthropoda</taxon>
        <taxon>Chelicerata</taxon>
        <taxon>Arachnida</taxon>
        <taxon>Araneae</taxon>
        <taxon>Araneomorphae</taxon>
        <taxon>Entelegynae</taxon>
        <taxon>Eresoidea</taxon>
        <taxon>Eresidae</taxon>
        <taxon>Stegodyphus</taxon>
    </lineage>
</organism>
<feature type="domain" description="Macroglobulin" evidence="1">
    <location>
        <begin position="166"/>
        <end position="237"/>
    </location>
</feature>